<dbReference type="AlphaFoldDB" id="A0A3M7TV38"/>
<keyword evidence="2" id="KW-1185">Reference proteome</keyword>
<dbReference type="Proteomes" id="UP000278746">
    <property type="component" value="Unassembled WGS sequence"/>
</dbReference>
<reference evidence="1 2" key="1">
    <citation type="submission" date="2018-10" db="EMBL/GenBank/DDBJ databases">
        <title>Bacillus Keqinensis sp. nov., a moderately halophilic bacterium isolated from a saline-alkaline lake.</title>
        <authorList>
            <person name="Wang H."/>
        </authorList>
    </citation>
    <scope>NUCLEOTIDE SEQUENCE [LARGE SCALE GENOMIC DNA]</scope>
    <source>
        <strain evidence="1 2">KQ-3</strain>
    </source>
</reference>
<proteinExistence type="predicted"/>
<comment type="caution">
    <text evidence="1">The sequence shown here is derived from an EMBL/GenBank/DDBJ whole genome shotgun (WGS) entry which is preliminary data.</text>
</comment>
<organism evidence="1 2">
    <name type="scientific">Alteribacter keqinensis</name>
    <dbReference type="NCBI Taxonomy" id="2483800"/>
    <lineage>
        <taxon>Bacteria</taxon>
        <taxon>Bacillati</taxon>
        <taxon>Bacillota</taxon>
        <taxon>Bacilli</taxon>
        <taxon>Bacillales</taxon>
        <taxon>Bacillaceae</taxon>
        <taxon>Alteribacter</taxon>
    </lineage>
</organism>
<evidence type="ECO:0000313" key="2">
    <source>
        <dbReference type="Proteomes" id="UP000278746"/>
    </source>
</evidence>
<dbReference type="InterPro" id="IPR024992">
    <property type="entry name" value="DUF3891"/>
</dbReference>
<name>A0A3M7TV38_9BACI</name>
<dbReference type="Pfam" id="PF13030">
    <property type="entry name" value="DUF3891"/>
    <property type="match status" value="1"/>
</dbReference>
<dbReference type="OrthoDB" id="190426at2"/>
<accession>A0A3M7TV38</accession>
<sequence length="263" mass="31008">MRGATQVIVREDESGFFLFEQDRHAHLSGIISEAWDNRYFTGIDKRTSTGLAITHHDRGWALLDRKILLHHKTKRPLSFIDYPLRKKIAVYKQGVDEIEQVNLYSALLMSLHYTSFFRGKLDIAGCTFREEEQNRQSRLRESLAFTEKDEQALKFHYDLLQFSDNLSLYVCMNEWGAEKEREVPWFSEGFPQRFGVFHNERVKARWKSKTEVLVSPFPFSGTRLTITVPFKYIEKVTFQENDPNRIYRETSFLYHDVTFTEGG</sequence>
<protein>
    <submittedName>
        <fullName evidence="1">DUF3891 family protein</fullName>
    </submittedName>
</protein>
<gene>
    <name evidence="1" type="ORF">EBO34_05675</name>
</gene>
<evidence type="ECO:0000313" key="1">
    <source>
        <dbReference type="EMBL" id="RNA69427.1"/>
    </source>
</evidence>
<dbReference type="EMBL" id="RHIB01000001">
    <property type="protein sequence ID" value="RNA69427.1"/>
    <property type="molecule type" value="Genomic_DNA"/>
</dbReference>